<keyword evidence="1" id="KW-0812">Transmembrane</keyword>
<feature type="transmembrane region" description="Helical" evidence="1">
    <location>
        <begin position="48"/>
        <end position="70"/>
    </location>
</feature>
<dbReference type="Proteomes" id="UP000324897">
    <property type="component" value="Unassembled WGS sequence"/>
</dbReference>
<keyword evidence="1" id="KW-1133">Transmembrane helix</keyword>
<dbReference type="Gramene" id="TVU43116">
    <property type="protein sequence ID" value="TVU43116"/>
    <property type="gene ID" value="EJB05_09556"/>
</dbReference>
<reference evidence="2 3" key="1">
    <citation type="journal article" date="2019" name="Sci. Rep.">
        <title>A high-quality genome of Eragrostis curvula grass provides insights into Poaceae evolution and supports new strategies to enhance forage quality.</title>
        <authorList>
            <person name="Carballo J."/>
            <person name="Santos B.A.C.M."/>
            <person name="Zappacosta D."/>
            <person name="Garbus I."/>
            <person name="Selva J.P."/>
            <person name="Gallo C.A."/>
            <person name="Diaz A."/>
            <person name="Albertini E."/>
            <person name="Caccamo M."/>
            <person name="Echenique V."/>
        </authorList>
    </citation>
    <scope>NUCLEOTIDE SEQUENCE [LARGE SCALE GENOMIC DNA]</scope>
    <source>
        <strain evidence="3">cv. Victoria</strain>
        <tissue evidence="2">Leaf</tissue>
    </source>
</reference>
<proteinExistence type="predicted"/>
<protein>
    <submittedName>
        <fullName evidence="2">Uncharacterized protein</fullName>
    </submittedName>
</protein>
<name>A0A5J9W593_9POAL</name>
<organism evidence="2 3">
    <name type="scientific">Eragrostis curvula</name>
    <name type="common">weeping love grass</name>
    <dbReference type="NCBI Taxonomy" id="38414"/>
    <lineage>
        <taxon>Eukaryota</taxon>
        <taxon>Viridiplantae</taxon>
        <taxon>Streptophyta</taxon>
        <taxon>Embryophyta</taxon>
        <taxon>Tracheophyta</taxon>
        <taxon>Spermatophyta</taxon>
        <taxon>Magnoliopsida</taxon>
        <taxon>Liliopsida</taxon>
        <taxon>Poales</taxon>
        <taxon>Poaceae</taxon>
        <taxon>PACMAD clade</taxon>
        <taxon>Chloridoideae</taxon>
        <taxon>Eragrostideae</taxon>
        <taxon>Eragrostidinae</taxon>
        <taxon>Eragrostis</taxon>
    </lineage>
</organism>
<keyword evidence="3" id="KW-1185">Reference proteome</keyword>
<dbReference type="EMBL" id="RWGY01000005">
    <property type="protein sequence ID" value="TVU43116.1"/>
    <property type="molecule type" value="Genomic_DNA"/>
</dbReference>
<gene>
    <name evidence="2" type="ORF">EJB05_09556</name>
</gene>
<dbReference type="AlphaFoldDB" id="A0A5J9W593"/>
<comment type="caution">
    <text evidence="2">The sequence shown here is derived from an EMBL/GenBank/DDBJ whole genome shotgun (WGS) entry which is preliminary data.</text>
</comment>
<evidence type="ECO:0000313" key="3">
    <source>
        <dbReference type="Proteomes" id="UP000324897"/>
    </source>
</evidence>
<keyword evidence="1" id="KW-0472">Membrane</keyword>
<evidence type="ECO:0000256" key="1">
    <source>
        <dbReference type="SAM" id="Phobius"/>
    </source>
</evidence>
<accession>A0A5J9W593</accession>
<evidence type="ECO:0000313" key="2">
    <source>
        <dbReference type="EMBL" id="TVU43116.1"/>
    </source>
</evidence>
<sequence length="91" mass="9943">MMYSASPLFYAWPLWSRRASPLPPRSPALLASPSRSPRSRCLFPRVRATAACVISVLGFVGAFSAVIGPLASRGRASAWRCKILFNESMLT</sequence>
<feature type="non-terminal residue" evidence="2">
    <location>
        <position position="1"/>
    </location>
</feature>